<dbReference type="Proteomes" id="UP001469553">
    <property type="component" value="Unassembled WGS sequence"/>
</dbReference>
<organism evidence="1 2">
    <name type="scientific">Ameca splendens</name>
    <dbReference type="NCBI Taxonomy" id="208324"/>
    <lineage>
        <taxon>Eukaryota</taxon>
        <taxon>Metazoa</taxon>
        <taxon>Chordata</taxon>
        <taxon>Craniata</taxon>
        <taxon>Vertebrata</taxon>
        <taxon>Euteleostomi</taxon>
        <taxon>Actinopterygii</taxon>
        <taxon>Neopterygii</taxon>
        <taxon>Teleostei</taxon>
        <taxon>Neoteleostei</taxon>
        <taxon>Acanthomorphata</taxon>
        <taxon>Ovalentaria</taxon>
        <taxon>Atherinomorphae</taxon>
        <taxon>Cyprinodontiformes</taxon>
        <taxon>Goodeidae</taxon>
        <taxon>Ameca</taxon>
    </lineage>
</organism>
<evidence type="ECO:0000313" key="1">
    <source>
        <dbReference type="EMBL" id="MEQ2314476.1"/>
    </source>
</evidence>
<proteinExistence type="predicted"/>
<reference evidence="1 2" key="1">
    <citation type="submission" date="2021-06" db="EMBL/GenBank/DDBJ databases">
        <authorList>
            <person name="Palmer J.M."/>
        </authorList>
    </citation>
    <scope>NUCLEOTIDE SEQUENCE [LARGE SCALE GENOMIC DNA]</scope>
    <source>
        <strain evidence="1 2">AS_MEX2019</strain>
        <tissue evidence="1">Muscle</tissue>
    </source>
</reference>
<accession>A0ABV1AA11</accession>
<name>A0ABV1AA11_9TELE</name>
<sequence>MRGKMVCVKASFLRRGGSHSFQTDAVSPFSLSPDNNNIWPRVTKPIRSHTLMNRSYHPPYCAAAMVQPAERGREREAGRTKEVHISIVVKGDNWRKKGSQRVGN</sequence>
<gene>
    <name evidence="1" type="ORF">AMECASPLE_012481</name>
</gene>
<protein>
    <submittedName>
        <fullName evidence="1">Uncharacterized protein</fullName>
    </submittedName>
</protein>
<evidence type="ECO:0000313" key="2">
    <source>
        <dbReference type="Proteomes" id="UP001469553"/>
    </source>
</evidence>
<dbReference type="EMBL" id="JAHRIP010085425">
    <property type="protein sequence ID" value="MEQ2314476.1"/>
    <property type="molecule type" value="Genomic_DNA"/>
</dbReference>
<keyword evidence="2" id="KW-1185">Reference proteome</keyword>
<comment type="caution">
    <text evidence="1">The sequence shown here is derived from an EMBL/GenBank/DDBJ whole genome shotgun (WGS) entry which is preliminary data.</text>
</comment>